<evidence type="ECO:0000256" key="7">
    <source>
        <dbReference type="ARBA" id="ARBA00048488"/>
    </source>
</evidence>
<dbReference type="InterPro" id="IPR011057">
    <property type="entry name" value="Mss4-like_sf"/>
</dbReference>
<dbReference type="GO" id="GO:0008113">
    <property type="term" value="F:peptide-methionine (S)-S-oxide reductase activity"/>
    <property type="evidence" value="ECO:0007669"/>
    <property type="project" value="UniProtKB-UniRule"/>
</dbReference>
<comment type="catalytic activity">
    <reaction evidence="7 9">
        <text>L-methionyl-[protein] + [thioredoxin]-disulfide + H2O = L-methionyl-(R)-S-oxide-[protein] + [thioredoxin]-dithiol</text>
        <dbReference type="Rhea" id="RHEA:24164"/>
        <dbReference type="Rhea" id="RHEA-COMP:10698"/>
        <dbReference type="Rhea" id="RHEA-COMP:10700"/>
        <dbReference type="Rhea" id="RHEA-COMP:12313"/>
        <dbReference type="Rhea" id="RHEA-COMP:12314"/>
        <dbReference type="ChEBI" id="CHEBI:15377"/>
        <dbReference type="ChEBI" id="CHEBI:16044"/>
        <dbReference type="ChEBI" id="CHEBI:29950"/>
        <dbReference type="ChEBI" id="CHEBI:45764"/>
        <dbReference type="ChEBI" id="CHEBI:50058"/>
        <dbReference type="EC" id="1.8.4.12"/>
    </reaction>
</comment>
<keyword evidence="11" id="KW-0732">Signal</keyword>
<dbReference type="EC" id="1.8.4.11" evidence="10"/>
<dbReference type="GO" id="GO:0006979">
    <property type="term" value="P:response to oxidative stress"/>
    <property type="evidence" value="ECO:0007669"/>
    <property type="project" value="InterPro"/>
</dbReference>
<evidence type="ECO:0000313" key="13">
    <source>
        <dbReference type="EMBL" id="TCK62392.1"/>
    </source>
</evidence>
<comment type="function">
    <text evidence="5 10">Has an important function as a repair enzyme for proteins that have been inactivated by oxidation. Catalyzes the reversible oxidation-reduction of methionine sulfoxide in proteins to methionine.</text>
</comment>
<evidence type="ECO:0000256" key="5">
    <source>
        <dbReference type="ARBA" id="ARBA00024679"/>
    </source>
</evidence>
<comment type="similarity">
    <text evidence="1">In the C-terminal section; belongs to the MsrB Met sulfoxide reductase family.</text>
</comment>
<gene>
    <name evidence="10" type="primary">msrA</name>
    <name evidence="9" type="synonym">msrB</name>
    <name evidence="13" type="ORF">C8D98_0918</name>
</gene>
<feature type="domain" description="MsrB" evidence="12">
    <location>
        <begin position="209"/>
        <end position="332"/>
    </location>
</feature>
<comment type="similarity">
    <text evidence="10">Belongs to the MsrA Met sulfoxide reductase family.</text>
</comment>
<dbReference type="InterPro" id="IPR002579">
    <property type="entry name" value="Met_Sox_Rdtase_MsrB_dom"/>
</dbReference>
<feature type="active site" evidence="10">
    <location>
        <position position="34"/>
    </location>
</feature>
<comment type="caution">
    <text evidence="13">The sequence shown here is derived from an EMBL/GenBank/DDBJ whole genome shotgun (WGS) entry which is preliminary data.</text>
</comment>
<dbReference type="InterPro" id="IPR036509">
    <property type="entry name" value="Met_Sox_Rdtase_MsrA_sf"/>
</dbReference>
<evidence type="ECO:0000256" key="11">
    <source>
        <dbReference type="SAM" id="SignalP"/>
    </source>
</evidence>
<feature type="active site" description="Nucleophile" evidence="9">
    <location>
        <position position="321"/>
    </location>
</feature>
<dbReference type="NCBIfam" id="TIGR00357">
    <property type="entry name" value="peptide-methionine (R)-S-oxide reductase MsrB"/>
    <property type="match status" value="1"/>
</dbReference>
<keyword evidence="14" id="KW-1185">Reference proteome</keyword>
<dbReference type="InterPro" id="IPR028427">
    <property type="entry name" value="Met_Sox_Rdtase_MsrB"/>
</dbReference>
<feature type="signal peptide" evidence="11">
    <location>
        <begin position="1"/>
        <end position="22"/>
    </location>
</feature>
<evidence type="ECO:0000256" key="4">
    <source>
        <dbReference type="ARBA" id="ARBA00023268"/>
    </source>
</evidence>
<comment type="similarity">
    <text evidence="2">In the N-terminal section; belongs to the MsrA Met sulfoxide reductase family.</text>
</comment>
<dbReference type="HAMAP" id="MF_01401">
    <property type="entry name" value="MsrA"/>
    <property type="match status" value="1"/>
</dbReference>
<dbReference type="Pfam" id="PF01641">
    <property type="entry name" value="SelR"/>
    <property type="match status" value="1"/>
</dbReference>
<comment type="catalytic activity">
    <reaction evidence="6 10">
        <text>L-methionyl-[protein] + [thioredoxin]-disulfide + H2O = L-methionyl-(S)-S-oxide-[protein] + [thioredoxin]-dithiol</text>
        <dbReference type="Rhea" id="RHEA:14217"/>
        <dbReference type="Rhea" id="RHEA-COMP:10698"/>
        <dbReference type="Rhea" id="RHEA-COMP:10700"/>
        <dbReference type="Rhea" id="RHEA-COMP:12313"/>
        <dbReference type="Rhea" id="RHEA-COMP:12315"/>
        <dbReference type="ChEBI" id="CHEBI:15377"/>
        <dbReference type="ChEBI" id="CHEBI:16044"/>
        <dbReference type="ChEBI" id="CHEBI:29950"/>
        <dbReference type="ChEBI" id="CHEBI:44120"/>
        <dbReference type="ChEBI" id="CHEBI:50058"/>
        <dbReference type="EC" id="1.8.4.11"/>
    </reaction>
</comment>
<evidence type="ECO:0000256" key="3">
    <source>
        <dbReference type="ARBA" id="ARBA00023002"/>
    </source>
</evidence>
<dbReference type="EC" id="1.8.4.12" evidence="9"/>
<dbReference type="PROSITE" id="PS51790">
    <property type="entry name" value="MSRB"/>
    <property type="match status" value="1"/>
</dbReference>
<dbReference type="OrthoDB" id="4174719at2"/>
<dbReference type="GO" id="GO:0030091">
    <property type="term" value="P:protein repair"/>
    <property type="evidence" value="ECO:0007669"/>
    <property type="project" value="InterPro"/>
</dbReference>
<protein>
    <recommendedName>
        <fullName evidence="9 10">Multifunctional fusion protein</fullName>
    </recommendedName>
    <domain>
        <recommendedName>
            <fullName evidence="10">Peptide methionine sulfoxide reductase MsrA</fullName>
            <shortName evidence="10">Protein-methionine-S-oxide reductase</shortName>
            <ecNumber evidence="10">1.8.4.11</ecNumber>
        </recommendedName>
        <alternativeName>
            <fullName evidence="10">Peptide-methionine (S)-S-oxide reductase</fullName>
            <shortName evidence="10">Peptide Met(O) reductase</shortName>
        </alternativeName>
    </domain>
    <domain>
        <recommendedName>
            <fullName evidence="9">Peptide methionine sulfoxide reductase MsrB</fullName>
            <ecNumber evidence="9">1.8.4.12</ecNumber>
        </recommendedName>
        <alternativeName>
            <fullName evidence="9">Peptide-methionine (R)-S-oxide reductase</fullName>
        </alternativeName>
    </domain>
</protein>
<dbReference type="InterPro" id="IPR002569">
    <property type="entry name" value="Met_Sox_Rdtase_MsrA_dom"/>
</dbReference>
<dbReference type="EMBL" id="SMGG01000003">
    <property type="protein sequence ID" value="TCK62392.1"/>
    <property type="molecule type" value="Genomic_DNA"/>
</dbReference>
<dbReference type="Proteomes" id="UP000294614">
    <property type="component" value="Unassembled WGS sequence"/>
</dbReference>
<sequence>MKYSRYIIPMLLMFTMAPAANAAKYETAIFAGGCFWCMEPPFSFLDGVKDVSAGYTGGKVENPTYEDVSAGYTGHYEAVRIIYDPAKVKYEKLLDIFWRNIDPTDAGGQFADRGTQYKTAIFYTTAAQKTAAEKSKDALGKSGKFKESIKTAVLPAAKFYPAENYHQDYAQKNKTHYDRYKVGSGRAGYLKKTWGKEESVNPKYKKPSDAELKSRLSPLQYNVTQKEGTERPFDNAYWNNHKDGIYVDVVTGEPLFSSKDKFDSGTGWPSFTKPIDKKMVKEKDDFKLLGKRTEVRSLYGDSHLGHVFEDGPEDKGGMRYCINSAALRFIPKEDMEKEGYGEYLKLFK</sequence>
<evidence type="ECO:0000256" key="2">
    <source>
        <dbReference type="ARBA" id="ARBA00011017"/>
    </source>
</evidence>
<dbReference type="PANTHER" id="PTHR10173">
    <property type="entry name" value="METHIONINE SULFOXIDE REDUCTASE"/>
    <property type="match status" value="1"/>
</dbReference>
<organism evidence="13 14">
    <name type="scientific">Seleniivibrio woodruffii</name>
    <dbReference type="NCBI Taxonomy" id="1078050"/>
    <lineage>
        <taxon>Bacteria</taxon>
        <taxon>Pseudomonadati</taxon>
        <taxon>Deferribacterota</taxon>
        <taxon>Deferribacteres</taxon>
        <taxon>Deferribacterales</taxon>
        <taxon>Geovibrionaceae</taxon>
        <taxon>Seleniivibrio</taxon>
    </lineage>
</organism>
<dbReference type="HAMAP" id="MF_01400">
    <property type="entry name" value="MsrB"/>
    <property type="match status" value="1"/>
</dbReference>
<keyword evidence="4" id="KW-0511">Multifunctional enzyme</keyword>
<evidence type="ECO:0000256" key="9">
    <source>
        <dbReference type="HAMAP-Rule" id="MF_01400"/>
    </source>
</evidence>
<dbReference type="AlphaFoldDB" id="A0A4R1KCX4"/>
<dbReference type="Pfam" id="PF01625">
    <property type="entry name" value="PMSR"/>
    <property type="match status" value="1"/>
</dbReference>
<proteinExistence type="inferred from homology"/>
<keyword evidence="3 9" id="KW-0560">Oxidoreductase</keyword>
<reference evidence="13 14" key="1">
    <citation type="submission" date="2019-03" db="EMBL/GenBank/DDBJ databases">
        <title>Genomic Encyclopedia of Type Strains, Phase IV (KMG-IV): sequencing the most valuable type-strain genomes for metagenomic binning, comparative biology and taxonomic classification.</title>
        <authorList>
            <person name="Goeker M."/>
        </authorList>
    </citation>
    <scope>NUCLEOTIDE SEQUENCE [LARGE SCALE GENOMIC DNA]</scope>
    <source>
        <strain evidence="13 14">DSM 24984</strain>
    </source>
</reference>
<evidence type="ECO:0000256" key="6">
    <source>
        <dbReference type="ARBA" id="ARBA00047806"/>
    </source>
</evidence>
<dbReference type="PANTHER" id="PTHR10173:SF59">
    <property type="entry name" value="PEPTIDE METHIONINE SULFOXIDE REDUCTASE MSRA_MSRB"/>
    <property type="match status" value="1"/>
</dbReference>
<comment type="similarity">
    <text evidence="9">Belongs to the MsrB Met sulfoxide reductase family.</text>
</comment>
<dbReference type="RefSeq" id="WP_132872410.1">
    <property type="nucleotide sequence ID" value="NZ_SMGG01000003.1"/>
</dbReference>
<dbReference type="SUPFAM" id="SSF55068">
    <property type="entry name" value="Peptide methionine sulfoxide reductase"/>
    <property type="match status" value="1"/>
</dbReference>
<dbReference type="Gene3D" id="2.170.150.20">
    <property type="entry name" value="Peptide methionine sulfoxide reductase"/>
    <property type="match status" value="1"/>
</dbReference>
<dbReference type="GO" id="GO:0005737">
    <property type="term" value="C:cytoplasm"/>
    <property type="evidence" value="ECO:0007669"/>
    <property type="project" value="TreeGrafter"/>
</dbReference>
<accession>A0A4R1KCX4</accession>
<evidence type="ECO:0000313" key="14">
    <source>
        <dbReference type="Proteomes" id="UP000294614"/>
    </source>
</evidence>
<comment type="catalytic activity">
    <reaction evidence="8 10">
        <text>[thioredoxin]-disulfide + L-methionine + H2O = L-methionine (S)-S-oxide + [thioredoxin]-dithiol</text>
        <dbReference type="Rhea" id="RHEA:19993"/>
        <dbReference type="Rhea" id="RHEA-COMP:10698"/>
        <dbReference type="Rhea" id="RHEA-COMP:10700"/>
        <dbReference type="ChEBI" id="CHEBI:15377"/>
        <dbReference type="ChEBI" id="CHEBI:29950"/>
        <dbReference type="ChEBI" id="CHEBI:50058"/>
        <dbReference type="ChEBI" id="CHEBI:57844"/>
        <dbReference type="ChEBI" id="CHEBI:58772"/>
        <dbReference type="EC" id="1.8.4.11"/>
    </reaction>
</comment>
<dbReference type="Gene3D" id="3.30.1060.10">
    <property type="entry name" value="Peptide methionine sulphoxide reductase MsrA"/>
    <property type="match status" value="1"/>
</dbReference>
<dbReference type="GO" id="GO:0033743">
    <property type="term" value="F:peptide-methionine (R)-S-oxide reductase activity"/>
    <property type="evidence" value="ECO:0007669"/>
    <property type="project" value="UniProtKB-UniRule"/>
</dbReference>
<name>A0A4R1KCX4_9BACT</name>
<dbReference type="NCBIfam" id="TIGR00401">
    <property type="entry name" value="msrA"/>
    <property type="match status" value="1"/>
</dbReference>
<comment type="caution">
    <text evidence="9">Lacks conserved residue(s) required for the propagation of feature annotation.</text>
</comment>
<evidence type="ECO:0000256" key="10">
    <source>
        <dbReference type="HAMAP-Rule" id="MF_01401"/>
    </source>
</evidence>
<evidence type="ECO:0000256" key="8">
    <source>
        <dbReference type="ARBA" id="ARBA00048782"/>
    </source>
</evidence>
<dbReference type="FunFam" id="2.170.150.20:FF:000003">
    <property type="entry name" value="Peptide methionine sulfoxide reductase MsrB"/>
    <property type="match status" value="1"/>
</dbReference>
<dbReference type="GO" id="GO:0033744">
    <property type="term" value="F:L-methionine:thioredoxin-disulfide S-oxidoreductase activity"/>
    <property type="evidence" value="ECO:0007669"/>
    <property type="project" value="RHEA"/>
</dbReference>
<evidence type="ECO:0000259" key="12">
    <source>
        <dbReference type="PROSITE" id="PS51790"/>
    </source>
</evidence>
<dbReference type="SUPFAM" id="SSF51316">
    <property type="entry name" value="Mss4-like"/>
    <property type="match status" value="1"/>
</dbReference>
<evidence type="ECO:0000256" key="1">
    <source>
        <dbReference type="ARBA" id="ARBA00008076"/>
    </source>
</evidence>
<feature type="chain" id="PRO_5020213079" description="Multifunctional fusion protein" evidence="11">
    <location>
        <begin position="23"/>
        <end position="348"/>
    </location>
</feature>